<protein>
    <submittedName>
        <fullName evidence="1">TLD domain-containing protein 2</fullName>
    </submittedName>
</protein>
<sequence length="106" mass="12159">MDKDLVVSLNPAVPHTTYFDSQSFFILWIRRKDFTYLTTITICLKNSTTLAQYSCSDMFLLSPKAPVHVPRAVTLQFHTNEPYQSFPCITPVHNGHKDRSVYSQSC</sequence>
<name>A0A4D9EEK4_9SAUR</name>
<reference evidence="1 2" key="1">
    <citation type="submission" date="2019-04" db="EMBL/GenBank/DDBJ databases">
        <title>Draft genome of the big-headed turtle Platysternon megacephalum.</title>
        <authorList>
            <person name="Gong S."/>
        </authorList>
    </citation>
    <scope>NUCLEOTIDE SEQUENCE [LARGE SCALE GENOMIC DNA]</scope>
    <source>
        <strain evidence="1">DO16091913</strain>
        <tissue evidence="1">Muscle</tissue>
    </source>
</reference>
<dbReference type="EMBL" id="QXTE01000103">
    <property type="protein sequence ID" value="TFK06058.1"/>
    <property type="molecule type" value="Genomic_DNA"/>
</dbReference>
<comment type="caution">
    <text evidence="1">The sequence shown here is derived from an EMBL/GenBank/DDBJ whole genome shotgun (WGS) entry which is preliminary data.</text>
</comment>
<reference evidence="1 2" key="2">
    <citation type="submission" date="2019-04" db="EMBL/GenBank/DDBJ databases">
        <title>The genome sequence of big-headed turtle.</title>
        <authorList>
            <person name="Gong S."/>
        </authorList>
    </citation>
    <scope>NUCLEOTIDE SEQUENCE [LARGE SCALE GENOMIC DNA]</scope>
    <source>
        <strain evidence="1">DO16091913</strain>
        <tissue evidence="1">Muscle</tissue>
    </source>
</reference>
<dbReference type="Proteomes" id="UP000297703">
    <property type="component" value="Unassembled WGS sequence"/>
</dbReference>
<dbReference type="AlphaFoldDB" id="A0A4D9EEK4"/>
<proteinExistence type="predicted"/>
<evidence type="ECO:0000313" key="2">
    <source>
        <dbReference type="Proteomes" id="UP000297703"/>
    </source>
</evidence>
<evidence type="ECO:0000313" key="1">
    <source>
        <dbReference type="EMBL" id="TFK06058.1"/>
    </source>
</evidence>
<gene>
    <name evidence="1" type="ORF">DR999_PMT11237</name>
</gene>
<keyword evidence="2" id="KW-1185">Reference proteome</keyword>
<accession>A0A4D9EEK4</accession>
<organism evidence="1 2">
    <name type="scientific">Platysternon megacephalum</name>
    <name type="common">big-headed turtle</name>
    <dbReference type="NCBI Taxonomy" id="55544"/>
    <lineage>
        <taxon>Eukaryota</taxon>
        <taxon>Metazoa</taxon>
        <taxon>Chordata</taxon>
        <taxon>Craniata</taxon>
        <taxon>Vertebrata</taxon>
        <taxon>Euteleostomi</taxon>
        <taxon>Archelosauria</taxon>
        <taxon>Testudinata</taxon>
        <taxon>Testudines</taxon>
        <taxon>Cryptodira</taxon>
        <taxon>Durocryptodira</taxon>
        <taxon>Testudinoidea</taxon>
        <taxon>Platysternidae</taxon>
        <taxon>Platysternon</taxon>
    </lineage>
</organism>